<evidence type="ECO:0000313" key="2">
    <source>
        <dbReference type="EMBL" id="UUY52089.1"/>
    </source>
</evidence>
<organism evidence="2 3">
    <name type="scientific">Streptomyces yangpuensis</name>
    <dbReference type="NCBI Taxonomy" id="1648182"/>
    <lineage>
        <taxon>Bacteria</taxon>
        <taxon>Bacillati</taxon>
        <taxon>Actinomycetota</taxon>
        <taxon>Actinomycetes</taxon>
        <taxon>Kitasatosporales</taxon>
        <taxon>Streptomycetaceae</taxon>
        <taxon>Streptomyces</taxon>
    </lineage>
</organism>
<sequence length="227" mass="22773">MRRALPALPAVLVPLVGIALLATAGCGIRATTVPVDVGPAPSRVSCDTPAQPGGQSGVPGFPATVELVCGSQLVGVERIVPMPEKPERPEKGTVRDPVVQAAQALLEALERTPSAEERDAGFTTGVPAGLTAGAPKPGDPAGTVRLSRKPEDLPPVALSQIVCTLAGSETVSAGPGPVVLGGPDADPPRAWECTDAVRSRPESVPTLGEIVRPTATATATATASPTG</sequence>
<name>A0ABY5Q7A6_9ACTN</name>
<dbReference type="Proteomes" id="UP001057738">
    <property type="component" value="Chromosome"/>
</dbReference>
<evidence type="ECO:0000256" key="1">
    <source>
        <dbReference type="SAM" id="MobiDB-lite"/>
    </source>
</evidence>
<proteinExistence type="predicted"/>
<gene>
    <name evidence="2" type="ORF">NRK68_21115</name>
</gene>
<dbReference type="EMBL" id="CP102514">
    <property type="protein sequence ID" value="UUY52089.1"/>
    <property type="molecule type" value="Genomic_DNA"/>
</dbReference>
<accession>A0ABY5Q7A6</accession>
<evidence type="ECO:0008006" key="4">
    <source>
        <dbReference type="Google" id="ProtNLM"/>
    </source>
</evidence>
<dbReference type="PROSITE" id="PS51257">
    <property type="entry name" value="PROKAR_LIPOPROTEIN"/>
    <property type="match status" value="1"/>
</dbReference>
<protein>
    <recommendedName>
        <fullName evidence="4">Lipoprotein</fullName>
    </recommendedName>
</protein>
<feature type="region of interest" description="Disordered" evidence="1">
    <location>
        <begin position="112"/>
        <end position="149"/>
    </location>
</feature>
<evidence type="ECO:0000313" key="3">
    <source>
        <dbReference type="Proteomes" id="UP001057738"/>
    </source>
</evidence>
<reference evidence="2" key="1">
    <citation type="submission" date="2022-08" db="EMBL/GenBank/DDBJ databases">
        <authorList>
            <person name="Tian L."/>
        </authorList>
    </citation>
    <scope>NUCLEOTIDE SEQUENCE</scope>
    <source>
        <strain evidence="2">CM253</strain>
    </source>
</reference>
<dbReference type="RefSeq" id="WP_183067096.1">
    <property type="nucleotide sequence ID" value="NZ_CP102514.1"/>
</dbReference>
<keyword evidence="3" id="KW-1185">Reference proteome</keyword>
<dbReference type="GeneID" id="95576003"/>